<organism evidence="2 3">
    <name type="scientific">Brassica cretica</name>
    <name type="common">Mustard</name>
    <dbReference type="NCBI Taxonomy" id="69181"/>
    <lineage>
        <taxon>Eukaryota</taxon>
        <taxon>Viridiplantae</taxon>
        <taxon>Streptophyta</taxon>
        <taxon>Embryophyta</taxon>
        <taxon>Tracheophyta</taxon>
        <taxon>Spermatophyta</taxon>
        <taxon>Magnoliopsida</taxon>
        <taxon>eudicotyledons</taxon>
        <taxon>Gunneridae</taxon>
        <taxon>Pentapetalae</taxon>
        <taxon>rosids</taxon>
        <taxon>malvids</taxon>
        <taxon>Brassicales</taxon>
        <taxon>Brassicaceae</taxon>
        <taxon>Brassiceae</taxon>
        <taxon>Brassica</taxon>
    </lineage>
</organism>
<name>A0A8S9R4Z0_BRACR</name>
<evidence type="ECO:0000256" key="1">
    <source>
        <dbReference type="SAM" id="Phobius"/>
    </source>
</evidence>
<feature type="non-terminal residue" evidence="2">
    <location>
        <position position="1"/>
    </location>
</feature>
<dbReference type="PANTHER" id="PTHR31152">
    <property type="entry name" value="PLAC8 FAMILY PROTEIN"/>
    <property type="match status" value="1"/>
</dbReference>
<proteinExistence type="predicted"/>
<comment type="caution">
    <text evidence="2">The sequence shown here is derived from an EMBL/GenBank/DDBJ whole genome shotgun (WGS) entry which is preliminary data.</text>
</comment>
<dbReference type="PANTHER" id="PTHR31152:SF15">
    <property type="entry name" value="PLAC8 FAMILY PROTEIN"/>
    <property type="match status" value="1"/>
</dbReference>
<keyword evidence="1" id="KW-1133">Transmembrane helix</keyword>
<gene>
    <name evidence="2" type="ORF">F2Q69_00014152</name>
</gene>
<reference evidence="2" key="1">
    <citation type="submission" date="2019-12" db="EMBL/GenBank/DDBJ databases">
        <title>Genome sequencing and annotation of Brassica cretica.</title>
        <authorList>
            <person name="Studholme D.J."/>
            <person name="Sarris P."/>
        </authorList>
    </citation>
    <scope>NUCLEOTIDE SEQUENCE</scope>
    <source>
        <strain evidence="2">PFS-109/04</strain>
        <tissue evidence="2">Leaf</tissue>
    </source>
</reference>
<accession>A0A8S9R4Z0</accession>
<sequence>FSSVSETRWPLLAFFCKMNSTSREHNATIALLYSLFLLGFMLCLSQVACIFSSVACFVSGEELSKTSQILSCYAEMVYCMHGLLVHNTSLKWTKEVECLDLNQWACQRLSRCPVMINMSLLLSATLLHLTRRLKDTLMHLTHLLAIPSIEKL</sequence>
<keyword evidence="1" id="KW-0472">Membrane</keyword>
<dbReference type="Proteomes" id="UP000712600">
    <property type="component" value="Unassembled WGS sequence"/>
</dbReference>
<evidence type="ECO:0000313" key="2">
    <source>
        <dbReference type="EMBL" id="KAF3559437.1"/>
    </source>
</evidence>
<feature type="transmembrane region" description="Helical" evidence="1">
    <location>
        <begin position="30"/>
        <end position="58"/>
    </location>
</feature>
<keyword evidence="1" id="KW-0812">Transmembrane</keyword>
<evidence type="ECO:0000313" key="3">
    <source>
        <dbReference type="Proteomes" id="UP000712600"/>
    </source>
</evidence>
<dbReference type="EMBL" id="QGKX02000996">
    <property type="protein sequence ID" value="KAF3559437.1"/>
    <property type="molecule type" value="Genomic_DNA"/>
</dbReference>
<protein>
    <submittedName>
        <fullName evidence="2">Uncharacterized protein</fullName>
    </submittedName>
</protein>
<dbReference type="AlphaFoldDB" id="A0A8S9R4Z0"/>